<dbReference type="EMBL" id="VDMD01000006">
    <property type="protein sequence ID" value="TRM64941.1"/>
    <property type="molecule type" value="Genomic_DNA"/>
</dbReference>
<protein>
    <submittedName>
        <fullName evidence="1">Uncharacterized protein</fullName>
    </submittedName>
</protein>
<proteinExistence type="predicted"/>
<accession>A0A550CJG0</accession>
<organism evidence="1 2">
    <name type="scientific">Schizophyllum amplum</name>
    <dbReference type="NCBI Taxonomy" id="97359"/>
    <lineage>
        <taxon>Eukaryota</taxon>
        <taxon>Fungi</taxon>
        <taxon>Dikarya</taxon>
        <taxon>Basidiomycota</taxon>
        <taxon>Agaricomycotina</taxon>
        <taxon>Agaricomycetes</taxon>
        <taxon>Agaricomycetidae</taxon>
        <taxon>Agaricales</taxon>
        <taxon>Schizophyllaceae</taxon>
        <taxon>Schizophyllum</taxon>
    </lineage>
</organism>
<dbReference type="AlphaFoldDB" id="A0A550CJG0"/>
<dbReference type="OrthoDB" id="10336118at2759"/>
<reference evidence="1 2" key="1">
    <citation type="journal article" date="2019" name="New Phytol.">
        <title>Comparative genomics reveals unique wood-decay strategies and fruiting body development in the Schizophyllaceae.</title>
        <authorList>
            <person name="Almasi E."/>
            <person name="Sahu N."/>
            <person name="Krizsan K."/>
            <person name="Balint B."/>
            <person name="Kovacs G.M."/>
            <person name="Kiss B."/>
            <person name="Cseklye J."/>
            <person name="Drula E."/>
            <person name="Henrissat B."/>
            <person name="Nagy I."/>
            <person name="Chovatia M."/>
            <person name="Adam C."/>
            <person name="LaButti K."/>
            <person name="Lipzen A."/>
            <person name="Riley R."/>
            <person name="Grigoriev I.V."/>
            <person name="Nagy L.G."/>
        </authorList>
    </citation>
    <scope>NUCLEOTIDE SEQUENCE [LARGE SCALE GENOMIC DNA]</scope>
    <source>
        <strain evidence="1 2">NL-1724</strain>
    </source>
</reference>
<keyword evidence="2" id="KW-1185">Reference proteome</keyword>
<evidence type="ECO:0000313" key="1">
    <source>
        <dbReference type="EMBL" id="TRM64941.1"/>
    </source>
</evidence>
<name>A0A550CJG0_9AGAR</name>
<sequence>MLCALEGRSTRFGNSVWAAGLDERIVTQFYKPFALYTEPLAEKQLVRVSSDELDIV</sequence>
<comment type="caution">
    <text evidence="1">The sequence shown here is derived from an EMBL/GenBank/DDBJ whole genome shotgun (WGS) entry which is preliminary data.</text>
</comment>
<dbReference type="Proteomes" id="UP000320762">
    <property type="component" value="Unassembled WGS sequence"/>
</dbReference>
<gene>
    <name evidence="1" type="ORF">BD626DRAFT_490404</name>
</gene>
<evidence type="ECO:0000313" key="2">
    <source>
        <dbReference type="Proteomes" id="UP000320762"/>
    </source>
</evidence>